<accession>A0A7S8E593</accession>
<proteinExistence type="predicted"/>
<name>A0A7S8E593_9CHLR</name>
<keyword evidence="2" id="KW-1185">Reference proteome</keyword>
<dbReference type="Proteomes" id="UP000594468">
    <property type="component" value="Chromosome"/>
</dbReference>
<dbReference type="RefSeq" id="WP_195168677.1">
    <property type="nucleotide sequence ID" value="NZ_CP062983.1"/>
</dbReference>
<dbReference type="KEGG" id="pmet:G4Y79_12855"/>
<reference evidence="1 2" key="1">
    <citation type="submission" date="2020-02" db="EMBL/GenBank/DDBJ databases">
        <authorList>
            <person name="Zheng R.K."/>
            <person name="Sun C.M."/>
        </authorList>
    </citation>
    <scope>NUCLEOTIDE SEQUENCE [LARGE SCALE GENOMIC DNA]</scope>
    <source>
        <strain evidence="2">rifampicinis</strain>
    </source>
</reference>
<gene>
    <name evidence="1" type="ORF">G4Y79_12855</name>
</gene>
<sequence length="179" mass="20079">MNRMLEAWETLLEQAENGDYDEQQDALFQIGLILERHNPAIEGEPDMYEEALSRELLRLTLAPSRQADAINDLLKWAIQDAAAADACLYAVSRAEVGLVIEPLLQFIQRQGPKMNDEVAYQTVVALDTCLRQGLDAVKQALAKYDPTAQLDEWQDADDDLLADKALFALRRVNHLLGQA</sequence>
<protein>
    <submittedName>
        <fullName evidence="1">Uncharacterized protein</fullName>
    </submittedName>
</protein>
<organism evidence="1 2">
    <name type="scientific">Phototrophicus methaneseepsis</name>
    <dbReference type="NCBI Taxonomy" id="2710758"/>
    <lineage>
        <taxon>Bacteria</taxon>
        <taxon>Bacillati</taxon>
        <taxon>Chloroflexota</taxon>
        <taxon>Candidatus Thermofontia</taxon>
        <taxon>Phototrophicales</taxon>
        <taxon>Phototrophicaceae</taxon>
        <taxon>Phototrophicus</taxon>
    </lineage>
</organism>
<dbReference type="EMBL" id="CP062983">
    <property type="protein sequence ID" value="QPC80602.1"/>
    <property type="molecule type" value="Genomic_DNA"/>
</dbReference>
<evidence type="ECO:0000313" key="2">
    <source>
        <dbReference type="Proteomes" id="UP000594468"/>
    </source>
</evidence>
<evidence type="ECO:0000313" key="1">
    <source>
        <dbReference type="EMBL" id="QPC80602.1"/>
    </source>
</evidence>
<dbReference type="AlphaFoldDB" id="A0A7S8E593"/>